<dbReference type="Pfam" id="PF00593">
    <property type="entry name" value="TonB_dep_Rec_b-barrel"/>
    <property type="match status" value="1"/>
</dbReference>
<keyword evidence="20" id="KW-1185">Reference proteome</keyword>
<evidence type="ECO:0000259" key="17">
    <source>
        <dbReference type="Pfam" id="PF00593"/>
    </source>
</evidence>
<evidence type="ECO:0000256" key="5">
    <source>
        <dbReference type="ARBA" id="ARBA00022496"/>
    </source>
</evidence>
<evidence type="ECO:0000256" key="1">
    <source>
        <dbReference type="ARBA" id="ARBA00004571"/>
    </source>
</evidence>
<feature type="domain" description="TonB-dependent receptor-like beta-barrel" evidence="17">
    <location>
        <begin position="248"/>
        <end position="686"/>
    </location>
</feature>
<accession>A0A1M5R543</accession>
<dbReference type="EMBL" id="FQWZ01000007">
    <property type="protein sequence ID" value="SHH21462.1"/>
    <property type="molecule type" value="Genomic_DNA"/>
</dbReference>
<keyword evidence="13 14" id="KW-0998">Cell outer membrane</keyword>
<keyword evidence="11 14" id="KW-0472">Membrane</keyword>
<dbReference type="PROSITE" id="PS52016">
    <property type="entry name" value="TONB_DEPENDENT_REC_3"/>
    <property type="match status" value="1"/>
</dbReference>
<keyword evidence="10 15" id="KW-0798">TonB box</keyword>
<evidence type="ECO:0000256" key="16">
    <source>
        <dbReference type="SAM" id="SignalP"/>
    </source>
</evidence>
<dbReference type="RefSeq" id="WP_072898563.1">
    <property type="nucleotide sequence ID" value="NZ_FQWZ01000007.1"/>
</dbReference>
<keyword evidence="5" id="KW-0410">Iron transport</keyword>
<keyword evidence="3 14" id="KW-0813">Transport</keyword>
<feature type="chain" id="PRO_5012115723" evidence="16">
    <location>
        <begin position="24"/>
        <end position="716"/>
    </location>
</feature>
<dbReference type="OrthoDB" id="8663017at2"/>
<gene>
    <name evidence="19" type="ORF">SAMN04488068_2905</name>
</gene>
<evidence type="ECO:0000256" key="11">
    <source>
        <dbReference type="ARBA" id="ARBA00023136"/>
    </source>
</evidence>
<dbReference type="InterPro" id="IPR036942">
    <property type="entry name" value="Beta-barrel_TonB_sf"/>
</dbReference>
<feature type="signal peptide" evidence="16">
    <location>
        <begin position="1"/>
        <end position="23"/>
    </location>
</feature>
<dbReference type="Proteomes" id="UP000199758">
    <property type="component" value="Unassembled WGS sequence"/>
</dbReference>
<feature type="domain" description="TonB-dependent receptor plug" evidence="18">
    <location>
        <begin position="62"/>
        <end position="162"/>
    </location>
</feature>
<dbReference type="InterPro" id="IPR037066">
    <property type="entry name" value="Plug_dom_sf"/>
</dbReference>
<reference evidence="19 20" key="1">
    <citation type="submission" date="2016-11" db="EMBL/GenBank/DDBJ databases">
        <authorList>
            <person name="Jaros S."/>
            <person name="Januszkiewicz K."/>
            <person name="Wedrychowicz H."/>
        </authorList>
    </citation>
    <scope>NUCLEOTIDE SEQUENCE [LARGE SCALE GENOMIC DNA]</scope>
    <source>
        <strain evidence="19 20">CGMCC 1.7049</strain>
    </source>
</reference>
<dbReference type="InterPro" id="IPR000531">
    <property type="entry name" value="Beta-barrel_TonB"/>
</dbReference>
<evidence type="ECO:0000256" key="8">
    <source>
        <dbReference type="ARBA" id="ARBA00023004"/>
    </source>
</evidence>
<evidence type="ECO:0000256" key="14">
    <source>
        <dbReference type="PROSITE-ProRule" id="PRU01360"/>
    </source>
</evidence>
<dbReference type="InterPro" id="IPR010105">
    <property type="entry name" value="TonB_sidphr_rcpt"/>
</dbReference>
<keyword evidence="7 16" id="KW-0732">Signal</keyword>
<dbReference type="PANTHER" id="PTHR32552:SF74">
    <property type="entry name" value="HYDROXAMATE SIDEROPHORE RECEPTOR FHUE"/>
    <property type="match status" value="1"/>
</dbReference>
<dbReference type="GO" id="GO:0009279">
    <property type="term" value="C:cell outer membrane"/>
    <property type="evidence" value="ECO:0007669"/>
    <property type="project" value="UniProtKB-SubCell"/>
</dbReference>
<keyword evidence="6 14" id="KW-0812">Transmembrane</keyword>
<dbReference type="Gene3D" id="2.170.130.10">
    <property type="entry name" value="TonB-dependent receptor, plug domain"/>
    <property type="match status" value="1"/>
</dbReference>
<evidence type="ECO:0000256" key="6">
    <source>
        <dbReference type="ARBA" id="ARBA00022692"/>
    </source>
</evidence>
<dbReference type="AlphaFoldDB" id="A0A1M5R543"/>
<evidence type="ECO:0000313" key="20">
    <source>
        <dbReference type="Proteomes" id="UP000199758"/>
    </source>
</evidence>
<evidence type="ECO:0000256" key="15">
    <source>
        <dbReference type="RuleBase" id="RU003357"/>
    </source>
</evidence>
<dbReference type="Pfam" id="PF07715">
    <property type="entry name" value="Plug"/>
    <property type="match status" value="1"/>
</dbReference>
<comment type="subcellular location">
    <subcellularLocation>
        <location evidence="1 14">Cell outer membrane</location>
        <topology evidence="1 14">Multi-pass membrane protein</topology>
    </subcellularLocation>
</comment>
<keyword evidence="4 14" id="KW-1134">Transmembrane beta strand</keyword>
<dbReference type="STRING" id="490188.SAMN04488068_2905"/>
<dbReference type="GO" id="GO:0015891">
    <property type="term" value="P:siderophore transport"/>
    <property type="evidence" value="ECO:0007669"/>
    <property type="project" value="InterPro"/>
</dbReference>
<dbReference type="PANTHER" id="PTHR32552">
    <property type="entry name" value="FERRICHROME IRON RECEPTOR-RELATED"/>
    <property type="match status" value="1"/>
</dbReference>
<evidence type="ECO:0000259" key="18">
    <source>
        <dbReference type="Pfam" id="PF07715"/>
    </source>
</evidence>
<dbReference type="NCBIfam" id="TIGR01783">
    <property type="entry name" value="TonB-siderophor"/>
    <property type="match status" value="1"/>
</dbReference>
<evidence type="ECO:0000313" key="19">
    <source>
        <dbReference type="EMBL" id="SHH21462.1"/>
    </source>
</evidence>
<name>A0A1M5R543_9GAMM</name>
<evidence type="ECO:0000256" key="13">
    <source>
        <dbReference type="ARBA" id="ARBA00023237"/>
    </source>
</evidence>
<dbReference type="CDD" id="cd01347">
    <property type="entry name" value="ligand_gated_channel"/>
    <property type="match status" value="1"/>
</dbReference>
<dbReference type="Gene3D" id="2.40.170.20">
    <property type="entry name" value="TonB-dependent receptor, beta-barrel domain"/>
    <property type="match status" value="1"/>
</dbReference>
<dbReference type="GO" id="GO:0015344">
    <property type="term" value="F:siderophore uptake transmembrane transporter activity"/>
    <property type="evidence" value="ECO:0007669"/>
    <property type="project" value="TreeGrafter"/>
</dbReference>
<evidence type="ECO:0000256" key="3">
    <source>
        <dbReference type="ARBA" id="ARBA00022448"/>
    </source>
</evidence>
<evidence type="ECO:0000256" key="4">
    <source>
        <dbReference type="ARBA" id="ARBA00022452"/>
    </source>
</evidence>
<dbReference type="InterPro" id="IPR039426">
    <property type="entry name" value="TonB-dep_rcpt-like"/>
</dbReference>
<dbReference type="FunFam" id="2.170.130.10:FF:000010">
    <property type="entry name" value="Ferripyoverdine receptor"/>
    <property type="match status" value="1"/>
</dbReference>
<keyword evidence="12 19" id="KW-0675">Receptor</keyword>
<protein>
    <submittedName>
        <fullName evidence="19">Outer-membrane receptor for ferric coprogen and ferric-rhodotorulic acid</fullName>
    </submittedName>
</protein>
<keyword evidence="8" id="KW-0408">Iron</keyword>
<proteinExistence type="inferred from homology"/>
<dbReference type="SUPFAM" id="SSF56935">
    <property type="entry name" value="Porins"/>
    <property type="match status" value="1"/>
</dbReference>
<dbReference type="GO" id="GO:0038023">
    <property type="term" value="F:signaling receptor activity"/>
    <property type="evidence" value="ECO:0007669"/>
    <property type="project" value="InterPro"/>
</dbReference>
<comment type="similarity">
    <text evidence="2 14 15">Belongs to the TonB-dependent receptor family.</text>
</comment>
<sequence length="716" mass="79966">MSAALPRRTLWLPLLLHTGLSWSAETPDTDAVVLETVVVTDSGASPYAVRETSAATRLNLSPRDTPQSLTTFTRERIEDQNLQSLRDVLDNTTGVYSYSYDSERVVFSARGFTIDNTLYDGVPVAPGLNTGSSDASLDTALYERIEIVRGATGLMSGAGNPSAAINFVRKHADARTPEGMLTLTAASWNDLRTTADVSTPLSADGRVRARAVAVYQHRDSYMDLYENEKRVFYGVVDADLTPITRLSLGYDDQATRPQGNTWGSFPLFFSDGSRTHWRRSITTATRWSYWNNDTRTAFAELRHRFGNGWSLRSSVQRRETDGHSNLFYVYGYPDRDTGEGLFPYAYRSEDAGRQNTADAYLSAPFTWRGLQHEWLIGATGSWLRGDADEFAHGEMADTGNFYDWDGSYPEPMFERVGTDIQRNRTRQRAAYSALRLALAEPLKLIVGARATRYRAEQYYLYDGPETFQHDHDRITPYAGLIYDLGSQWSAFGSYTQIFKPQNLQQADGTYLDPLDGYSQEVGIKGAHFGGRLNTALTVFDTRQDHVGVSDVGRYVNDDPTRPAYRQADGTRTRGIEAEASGSPLHGWNLSLGVSHFRMQDGDGETIRRYVPRSLVRAFSSYTLPGDWQALTLGGNLNWQSASEVEAAQNVQGDVQTIRQGSVPLLGLMARYAFDAHWTLQVNGNNLLDRRYYVLDEYANLAYGAPANVAATLSYRF</sequence>
<evidence type="ECO:0000256" key="10">
    <source>
        <dbReference type="ARBA" id="ARBA00023077"/>
    </source>
</evidence>
<evidence type="ECO:0000256" key="7">
    <source>
        <dbReference type="ARBA" id="ARBA00022729"/>
    </source>
</evidence>
<dbReference type="InterPro" id="IPR012910">
    <property type="entry name" value="Plug_dom"/>
</dbReference>
<evidence type="ECO:0000256" key="12">
    <source>
        <dbReference type="ARBA" id="ARBA00023170"/>
    </source>
</evidence>
<keyword evidence="9" id="KW-0406">Ion transport</keyword>
<evidence type="ECO:0000256" key="9">
    <source>
        <dbReference type="ARBA" id="ARBA00023065"/>
    </source>
</evidence>
<evidence type="ECO:0000256" key="2">
    <source>
        <dbReference type="ARBA" id="ARBA00009810"/>
    </source>
</evidence>
<organism evidence="19 20">
    <name type="scientific">Hydrocarboniphaga daqingensis</name>
    <dbReference type="NCBI Taxonomy" id="490188"/>
    <lineage>
        <taxon>Bacteria</taxon>
        <taxon>Pseudomonadati</taxon>
        <taxon>Pseudomonadota</taxon>
        <taxon>Gammaproteobacteria</taxon>
        <taxon>Nevskiales</taxon>
        <taxon>Nevskiaceae</taxon>
        <taxon>Hydrocarboniphaga</taxon>
    </lineage>
</organism>